<dbReference type="RefSeq" id="WP_109757147.1">
    <property type="nucleotide sequence ID" value="NZ_CP034588.1"/>
</dbReference>
<protein>
    <submittedName>
        <fullName evidence="5">HxlR family transcriptional regulator</fullName>
    </submittedName>
</protein>
<gene>
    <name evidence="5" type="ORF">C8D95_10125</name>
</gene>
<dbReference type="Proteomes" id="UP000245390">
    <property type="component" value="Unassembled WGS sequence"/>
</dbReference>
<evidence type="ECO:0000313" key="6">
    <source>
        <dbReference type="Proteomes" id="UP000245390"/>
    </source>
</evidence>
<evidence type="ECO:0000313" key="5">
    <source>
        <dbReference type="EMBL" id="PWK58220.1"/>
    </source>
</evidence>
<evidence type="ECO:0000256" key="1">
    <source>
        <dbReference type="ARBA" id="ARBA00023015"/>
    </source>
</evidence>
<dbReference type="PROSITE" id="PS51118">
    <property type="entry name" value="HTH_HXLR"/>
    <property type="match status" value="1"/>
</dbReference>
<keyword evidence="1" id="KW-0805">Transcription regulation</keyword>
<sequence>MPARETIGYGQFCPIAMASELLCRRWTTLILREMLCGSTQFNDLRRGLPRMSPALLSMRLRELAEAGLIERRGRKGATSYHLTPAGEALRPVIVGMGEWAHRWIESSASLANLDPSLLMWDIRRNLQPEPMPVRRAVVQFLYKNLPAGKDKWWLIVDEGNVDLCYSDPGFDVDLYVATDLRTMTAIWMGFAAIKAEVEARRVFLEGDERLAATVSKWLGYSPFAVKTAS</sequence>
<dbReference type="InterPro" id="IPR036388">
    <property type="entry name" value="WH-like_DNA-bd_sf"/>
</dbReference>
<dbReference type="InterPro" id="IPR036527">
    <property type="entry name" value="SCP2_sterol-bd_dom_sf"/>
</dbReference>
<dbReference type="EMBL" id="QGGV01000001">
    <property type="protein sequence ID" value="PWK58220.1"/>
    <property type="molecule type" value="Genomic_DNA"/>
</dbReference>
<reference evidence="5 6" key="1">
    <citation type="submission" date="2018-05" db="EMBL/GenBank/DDBJ databases">
        <title>Genomic Encyclopedia of Type Strains, Phase IV (KMG-IV): sequencing the most valuable type-strain genomes for metagenomic binning, comparative biology and taxonomic classification.</title>
        <authorList>
            <person name="Goeker M."/>
        </authorList>
    </citation>
    <scope>NUCLEOTIDE SEQUENCE [LARGE SCALE GENOMIC DNA]</scope>
    <source>
        <strain evidence="5 6">DSM 103371</strain>
    </source>
</reference>
<keyword evidence="6" id="KW-1185">Reference proteome</keyword>
<dbReference type="SUPFAM" id="SSF55718">
    <property type="entry name" value="SCP-like"/>
    <property type="match status" value="1"/>
</dbReference>
<evidence type="ECO:0000256" key="3">
    <source>
        <dbReference type="ARBA" id="ARBA00023163"/>
    </source>
</evidence>
<dbReference type="GO" id="GO:0003677">
    <property type="term" value="F:DNA binding"/>
    <property type="evidence" value="ECO:0007669"/>
    <property type="project" value="UniProtKB-KW"/>
</dbReference>
<proteinExistence type="predicted"/>
<evidence type="ECO:0000256" key="2">
    <source>
        <dbReference type="ARBA" id="ARBA00023125"/>
    </source>
</evidence>
<dbReference type="Gene3D" id="1.10.10.10">
    <property type="entry name" value="Winged helix-like DNA-binding domain superfamily/Winged helix DNA-binding domain"/>
    <property type="match status" value="1"/>
</dbReference>
<dbReference type="SUPFAM" id="SSF46785">
    <property type="entry name" value="Winged helix' DNA-binding domain"/>
    <property type="match status" value="1"/>
</dbReference>
<dbReference type="CDD" id="cd00090">
    <property type="entry name" value="HTH_ARSR"/>
    <property type="match status" value="1"/>
</dbReference>
<evidence type="ECO:0000259" key="4">
    <source>
        <dbReference type="PROSITE" id="PS51118"/>
    </source>
</evidence>
<keyword evidence="3" id="KW-0804">Transcription</keyword>
<name>A0A316GFS1_9RHOB</name>
<dbReference type="GO" id="GO:0006355">
    <property type="term" value="P:regulation of DNA-templated transcription"/>
    <property type="evidence" value="ECO:0007669"/>
    <property type="project" value="UniProtKB-ARBA"/>
</dbReference>
<dbReference type="InterPro" id="IPR011991">
    <property type="entry name" value="ArsR-like_HTH"/>
</dbReference>
<dbReference type="Pfam" id="PF01638">
    <property type="entry name" value="HxlR"/>
    <property type="match status" value="1"/>
</dbReference>
<dbReference type="PANTHER" id="PTHR33204:SF18">
    <property type="entry name" value="TRANSCRIPTIONAL REGULATORY PROTEIN"/>
    <property type="match status" value="1"/>
</dbReference>
<dbReference type="InterPro" id="IPR036390">
    <property type="entry name" value="WH_DNA-bd_sf"/>
</dbReference>
<dbReference type="KEGG" id="salo:EF888_01600"/>
<dbReference type="OrthoDB" id="9782219at2"/>
<dbReference type="InterPro" id="IPR002577">
    <property type="entry name" value="HTH_HxlR"/>
</dbReference>
<comment type="caution">
    <text evidence="5">The sequence shown here is derived from an EMBL/GenBank/DDBJ whole genome shotgun (WGS) entry which is preliminary data.</text>
</comment>
<keyword evidence="2" id="KW-0238">DNA-binding</keyword>
<dbReference type="AlphaFoldDB" id="A0A316GFS1"/>
<dbReference type="PANTHER" id="PTHR33204">
    <property type="entry name" value="TRANSCRIPTIONAL REGULATOR, MARR FAMILY"/>
    <property type="match status" value="1"/>
</dbReference>
<organism evidence="5 6">
    <name type="scientific">Silicimonas algicola</name>
    <dbReference type="NCBI Taxonomy" id="1826607"/>
    <lineage>
        <taxon>Bacteria</taxon>
        <taxon>Pseudomonadati</taxon>
        <taxon>Pseudomonadota</taxon>
        <taxon>Alphaproteobacteria</taxon>
        <taxon>Rhodobacterales</taxon>
        <taxon>Paracoccaceae</taxon>
    </lineage>
</organism>
<accession>A0A316GFS1</accession>
<feature type="domain" description="HTH hxlR-type" evidence="4">
    <location>
        <begin position="13"/>
        <end position="108"/>
    </location>
</feature>